<feature type="compositionally biased region" description="Polar residues" evidence="2">
    <location>
        <begin position="394"/>
        <end position="403"/>
    </location>
</feature>
<dbReference type="Proteomes" id="UP001303473">
    <property type="component" value="Unassembled WGS sequence"/>
</dbReference>
<dbReference type="PANTHER" id="PTHR38701">
    <property type="entry name" value="CHROMOSOME 8, WHOLE GENOME SHOTGUN SEQUENCE"/>
    <property type="match status" value="1"/>
</dbReference>
<feature type="region of interest" description="Disordered" evidence="2">
    <location>
        <begin position="1"/>
        <end position="143"/>
    </location>
</feature>
<accession>A0AAN6S4T5</accession>
<dbReference type="AlphaFoldDB" id="A0AAN6S4T5"/>
<protein>
    <submittedName>
        <fullName evidence="3">Uncharacterized protein</fullName>
    </submittedName>
</protein>
<proteinExistence type="predicted"/>
<evidence type="ECO:0000256" key="1">
    <source>
        <dbReference type="SAM" id="Coils"/>
    </source>
</evidence>
<feature type="region of interest" description="Disordered" evidence="2">
    <location>
        <begin position="341"/>
        <end position="414"/>
    </location>
</feature>
<keyword evidence="1" id="KW-0175">Coiled coil</keyword>
<feature type="region of interest" description="Disordered" evidence="2">
    <location>
        <begin position="214"/>
        <end position="326"/>
    </location>
</feature>
<dbReference type="EMBL" id="MU853802">
    <property type="protein sequence ID" value="KAK3940023.1"/>
    <property type="molecule type" value="Genomic_DNA"/>
</dbReference>
<comment type="caution">
    <text evidence="3">The sequence shown here is derived from an EMBL/GenBank/DDBJ whole genome shotgun (WGS) entry which is preliminary data.</text>
</comment>
<reference evidence="4" key="1">
    <citation type="journal article" date="2023" name="Mol. Phylogenet. Evol.">
        <title>Genome-scale phylogeny and comparative genomics of the fungal order Sordariales.</title>
        <authorList>
            <person name="Hensen N."/>
            <person name="Bonometti L."/>
            <person name="Westerberg I."/>
            <person name="Brannstrom I.O."/>
            <person name="Guillou S."/>
            <person name="Cros-Aarteil S."/>
            <person name="Calhoun S."/>
            <person name="Haridas S."/>
            <person name="Kuo A."/>
            <person name="Mondo S."/>
            <person name="Pangilinan J."/>
            <person name="Riley R."/>
            <person name="LaButti K."/>
            <person name="Andreopoulos B."/>
            <person name="Lipzen A."/>
            <person name="Chen C."/>
            <person name="Yan M."/>
            <person name="Daum C."/>
            <person name="Ng V."/>
            <person name="Clum A."/>
            <person name="Steindorff A."/>
            <person name="Ohm R.A."/>
            <person name="Martin F."/>
            <person name="Silar P."/>
            <person name="Natvig D.O."/>
            <person name="Lalanne C."/>
            <person name="Gautier V."/>
            <person name="Ament-Velasquez S.L."/>
            <person name="Kruys A."/>
            <person name="Hutchinson M.I."/>
            <person name="Powell A.J."/>
            <person name="Barry K."/>
            <person name="Miller A.N."/>
            <person name="Grigoriev I.V."/>
            <person name="Debuchy R."/>
            <person name="Gladieux P."/>
            <person name="Hiltunen Thoren M."/>
            <person name="Johannesson H."/>
        </authorList>
    </citation>
    <scope>NUCLEOTIDE SEQUENCE [LARGE SCALE GENOMIC DNA]</scope>
    <source>
        <strain evidence="4">CBS 340.73</strain>
    </source>
</reference>
<evidence type="ECO:0000256" key="2">
    <source>
        <dbReference type="SAM" id="MobiDB-lite"/>
    </source>
</evidence>
<feature type="compositionally biased region" description="Polar residues" evidence="2">
    <location>
        <begin position="245"/>
        <end position="261"/>
    </location>
</feature>
<feature type="compositionally biased region" description="Acidic residues" evidence="2">
    <location>
        <begin position="492"/>
        <end position="512"/>
    </location>
</feature>
<dbReference type="PANTHER" id="PTHR38701:SF1">
    <property type="entry name" value="UP-REGULATED DURING SEPTATION PROTEIN 1 DOMAIN-CONTAINING PROTEIN"/>
    <property type="match status" value="1"/>
</dbReference>
<sequence length="658" mass="71074">MARGINKPPLTPKIASRSSTPQQQNVTVVTPLARRGTRSRPESALSSHNSGAPKDRDDIASPVAAFLSSNITPRSGSRQSRVDSANSTPSSTPNPERHERWEIRSGLGIAESGLENMGRRPTVTFSPPSEAGGPARQDPDSKFFYASDAQKQLQPTAQVRSPVMQPQKTAATFFYANGATVPPRENISPIAFTPAVAAPPPQDNLMSKFVYANGIPDAQPSTKPAFTPSTGPSSVVSTSSKLPSRPSTGVPSMPYSSQRPSSPVKPLYPPAKNGSTPNLHSTRSPMTSPPSLAAQPYPRKQSIDAPSRLATRPGHSRSGSLTSNLAIAEPPAVARILSARNSLPSSEGSSPSGLSPPPFSFPTSNPANSGMASLLQAAEDLVEEDEETKPDSLDSPTKSSTQEKAQENPLNDLVASARRERKVQDLEITNASLEAINRTLERQLRKQTAEIRRYRRLSRSGHLNLTPMGSRNVSTASVEGGALARAGLGLDDLSEEESELEAEEDEYNEDYDFSGSEASEELSPSTMKLRDARHRRRDEQRLQLDLSKHQQLLIDSQKINQSLKRCLGWTEELIKEGKRALEYQVRVSEVDIGGRVLAPEEVEAREAAAAAEDSILVGDETISSLQLEDLDLSPKAQQWRNPAQDRDSGIELPAPDFG</sequence>
<feature type="region of interest" description="Disordered" evidence="2">
    <location>
        <begin position="633"/>
        <end position="658"/>
    </location>
</feature>
<organism evidence="3 4">
    <name type="scientific">Diplogelasinospora grovesii</name>
    <dbReference type="NCBI Taxonomy" id="303347"/>
    <lineage>
        <taxon>Eukaryota</taxon>
        <taxon>Fungi</taxon>
        <taxon>Dikarya</taxon>
        <taxon>Ascomycota</taxon>
        <taxon>Pezizomycotina</taxon>
        <taxon>Sordariomycetes</taxon>
        <taxon>Sordariomycetidae</taxon>
        <taxon>Sordariales</taxon>
        <taxon>Diplogelasinosporaceae</taxon>
        <taxon>Diplogelasinospora</taxon>
    </lineage>
</organism>
<gene>
    <name evidence="3" type="ORF">QBC46DRAFT_364435</name>
</gene>
<feature type="compositionally biased region" description="Polar residues" evidence="2">
    <location>
        <begin position="273"/>
        <end position="290"/>
    </location>
</feature>
<keyword evidence="4" id="KW-1185">Reference proteome</keyword>
<feature type="coiled-coil region" evidence="1">
    <location>
        <begin position="423"/>
        <end position="457"/>
    </location>
</feature>
<feature type="compositionally biased region" description="Low complexity" evidence="2">
    <location>
        <begin position="227"/>
        <end position="244"/>
    </location>
</feature>
<name>A0AAN6S4T5_9PEZI</name>
<feature type="region of interest" description="Disordered" evidence="2">
    <location>
        <begin position="487"/>
        <end position="535"/>
    </location>
</feature>
<feature type="compositionally biased region" description="Low complexity" evidence="2">
    <location>
        <begin position="342"/>
        <end position="353"/>
    </location>
</feature>
<feature type="compositionally biased region" description="Polar residues" evidence="2">
    <location>
        <begin position="16"/>
        <end position="28"/>
    </location>
</feature>
<feature type="compositionally biased region" description="Polar residues" evidence="2">
    <location>
        <begin position="67"/>
        <end position="85"/>
    </location>
</feature>
<evidence type="ECO:0000313" key="3">
    <source>
        <dbReference type="EMBL" id="KAK3940023.1"/>
    </source>
</evidence>
<evidence type="ECO:0000313" key="4">
    <source>
        <dbReference type="Proteomes" id="UP001303473"/>
    </source>
</evidence>